<sequence>MKLNSRAEPVEGLQKGKNESDSIQVWWKYEMFSSLYKDLACEMGFEEFHLYLRPVHFESASHKDKVVDPPPVFITSLLEDSDCVDRYSPATLVLAISEVDDNQIGKFSFYTKEAILKDEIGKVKRDVIVEYCQKFNRHMSHYALRGQIIAYCNSLRALLDDFPTIRDTFFMVGQRQEKKGLRDSDDGLKNDPRWSESLPAKVEQVGTEEL</sequence>
<evidence type="ECO:0000313" key="3">
    <source>
        <dbReference type="Proteomes" id="UP000242450"/>
    </source>
</evidence>
<keyword evidence="3" id="KW-1185">Reference proteome</keyword>
<dbReference type="InterPro" id="IPR040401">
    <property type="entry name" value="CCDC162"/>
</dbReference>
<feature type="compositionally biased region" description="Basic and acidic residues" evidence="1">
    <location>
        <begin position="178"/>
        <end position="194"/>
    </location>
</feature>
<dbReference type="PANTHER" id="PTHR33331">
    <property type="entry name" value="COILED-COIL DOMAIN-CONTAINING PROTEIN 162"/>
    <property type="match status" value="1"/>
</dbReference>
<evidence type="ECO:0000313" key="2">
    <source>
        <dbReference type="EMBL" id="OWK01320.1"/>
    </source>
</evidence>
<evidence type="ECO:0000256" key="1">
    <source>
        <dbReference type="SAM" id="MobiDB-lite"/>
    </source>
</evidence>
<dbReference type="Proteomes" id="UP000242450">
    <property type="component" value="Chromosome 28"/>
</dbReference>
<gene>
    <name evidence="2" type="ORF">Celaphus_00018879</name>
</gene>
<name>A0A212C5R7_CEREH</name>
<dbReference type="OrthoDB" id="9801910at2759"/>
<reference evidence="2 3" key="1">
    <citation type="journal article" date="2018" name="Mol. Genet. Genomics">
        <title>The red deer Cervus elaphus genome CerEla1.0: sequencing, annotating, genes, and chromosomes.</title>
        <authorList>
            <person name="Bana N.A."/>
            <person name="Nyiri A."/>
            <person name="Nagy J."/>
            <person name="Frank K."/>
            <person name="Nagy T."/>
            <person name="Steger V."/>
            <person name="Schiller M."/>
            <person name="Lakatos P."/>
            <person name="Sugar L."/>
            <person name="Horn P."/>
            <person name="Barta E."/>
            <person name="Orosz L."/>
        </authorList>
    </citation>
    <scope>NUCLEOTIDE SEQUENCE [LARGE SCALE GENOMIC DNA]</scope>
    <source>
        <strain evidence="2">Hungarian</strain>
    </source>
</reference>
<accession>A0A212C5R7</accession>
<dbReference type="EMBL" id="MKHE01000028">
    <property type="protein sequence ID" value="OWK01320.1"/>
    <property type="molecule type" value="Genomic_DNA"/>
</dbReference>
<comment type="caution">
    <text evidence="2">The sequence shown here is derived from an EMBL/GenBank/DDBJ whole genome shotgun (WGS) entry which is preliminary data.</text>
</comment>
<dbReference type="AlphaFoldDB" id="A0A212C5R7"/>
<organism evidence="2 3">
    <name type="scientific">Cervus elaphus hippelaphus</name>
    <name type="common">European red deer</name>
    <dbReference type="NCBI Taxonomy" id="46360"/>
    <lineage>
        <taxon>Eukaryota</taxon>
        <taxon>Metazoa</taxon>
        <taxon>Chordata</taxon>
        <taxon>Craniata</taxon>
        <taxon>Vertebrata</taxon>
        <taxon>Euteleostomi</taxon>
        <taxon>Mammalia</taxon>
        <taxon>Eutheria</taxon>
        <taxon>Laurasiatheria</taxon>
        <taxon>Artiodactyla</taxon>
        <taxon>Ruminantia</taxon>
        <taxon>Pecora</taxon>
        <taxon>Cervidae</taxon>
        <taxon>Cervinae</taxon>
        <taxon>Cervus</taxon>
    </lineage>
</organism>
<feature type="region of interest" description="Disordered" evidence="1">
    <location>
        <begin position="178"/>
        <end position="210"/>
    </location>
</feature>
<dbReference type="PANTHER" id="PTHR33331:SF13">
    <property type="entry name" value="COILED-COIL DOMAIN CONTAINING 162"/>
    <property type="match status" value="1"/>
</dbReference>
<proteinExistence type="predicted"/>
<protein>
    <submittedName>
        <fullName evidence="2">Uncharacterized protein</fullName>
    </submittedName>
</protein>